<feature type="region of interest" description="Disordered" evidence="1">
    <location>
        <begin position="199"/>
        <end position="234"/>
    </location>
</feature>
<sequence>MSDFSFVWSGEPGIDLLSQPAVVVRAYLESVSAASAAGSNDYLYPGFQSAVAKTVSKDPSNYSMDLWPELHYPWTQPTVGTSREHILRVTEDALRTTAVICHFGWGVARKGENGFYAASAQWDGAMTGVGAFRLSLKAPASSATRGLRPQQGPSPAALTDTFGGWRVVAKLSESSPSDAVGPGTQWPEFAEDLAACAAKAPESEERRQFLTTGEHPRSDFPTLPAYPGWPAESQ</sequence>
<reference evidence="2 3" key="1">
    <citation type="journal article" date="2019" name="Emerg. Microbes Infect.">
        <title>Comprehensive subspecies identification of 175 nontuberculous mycobacteria species based on 7547 genomic profiles.</title>
        <authorList>
            <person name="Matsumoto Y."/>
            <person name="Kinjo T."/>
            <person name="Motooka D."/>
            <person name="Nabeya D."/>
            <person name="Jung N."/>
            <person name="Uechi K."/>
            <person name="Horii T."/>
            <person name="Iida T."/>
            <person name="Fujita J."/>
            <person name="Nakamura S."/>
        </authorList>
    </citation>
    <scope>NUCLEOTIDE SEQUENCE [LARGE SCALE GENOMIC DNA]</scope>
    <source>
        <strain evidence="2 3">JCM 30275</strain>
    </source>
</reference>
<proteinExistence type="predicted"/>
<protein>
    <submittedName>
        <fullName evidence="2">Uncharacterized protein</fullName>
    </submittedName>
</protein>
<name>A0A6N4WJ48_9MYCO</name>
<accession>A0A6N4WJ48</accession>
<evidence type="ECO:0000313" key="3">
    <source>
        <dbReference type="Proteomes" id="UP000467249"/>
    </source>
</evidence>
<organism evidence="2 3">
    <name type="scientific">Mycolicibacterium anyangense</name>
    <dbReference type="NCBI Taxonomy" id="1431246"/>
    <lineage>
        <taxon>Bacteria</taxon>
        <taxon>Bacillati</taxon>
        <taxon>Actinomycetota</taxon>
        <taxon>Actinomycetes</taxon>
        <taxon>Mycobacteriales</taxon>
        <taxon>Mycobacteriaceae</taxon>
        <taxon>Mycolicibacterium</taxon>
    </lineage>
</organism>
<feature type="compositionally biased region" description="Basic and acidic residues" evidence="1">
    <location>
        <begin position="201"/>
        <end position="218"/>
    </location>
</feature>
<gene>
    <name evidence="2" type="ORF">MANY_45280</name>
</gene>
<dbReference type="KEGG" id="many:MANY_45280"/>
<evidence type="ECO:0000256" key="1">
    <source>
        <dbReference type="SAM" id="MobiDB-lite"/>
    </source>
</evidence>
<evidence type="ECO:0000313" key="2">
    <source>
        <dbReference type="EMBL" id="BBZ79191.1"/>
    </source>
</evidence>
<dbReference type="RefSeq" id="WP_163806225.1">
    <property type="nucleotide sequence ID" value="NZ_AP022620.1"/>
</dbReference>
<keyword evidence="3" id="KW-1185">Reference proteome</keyword>
<dbReference type="Proteomes" id="UP000467249">
    <property type="component" value="Chromosome"/>
</dbReference>
<dbReference type="AlphaFoldDB" id="A0A6N4WJ48"/>
<dbReference type="EMBL" id="AP022620">
    <property type="protein sequence ID" value="BBZ79191.1"/>
    <property type="molecule type" value="Genomic_DNA"/>
</dbReference>